<proteinExistence type="inferred from homology"/>
<keyword evidence="3" id="KW-0238">DNA-binding</keyword>
<dbReference type="InterPro" id="IPR000055">
    <property type="entry name" value="Restrct_endonuc_typeI_TRD"/>
</dbReference>
<keyword evidence="8" id="KW-0255">Endonuclease</keyword>
<comment type="subunit">
    <text evidence="4">The methyltransferase is composed of M and S polypeptides.</text>
</comment>
<evidence type="ECO:0000256" key="4">
    <source>
        <dbReference type="ARBA" id="ARBA00038652"/>
    </source>
</evidence>
<keyword evidence="5" id="KW-0175">Coiled coil</keyword>
<evidence type="ECO:0000256" key="3">
    <source>
        <dbReference type="ARBA" id="ARBA00023125"/>
    </source>
</evidence>
<feature type="coiled-coil region" evidence="5">
    <location>
        <begin position="148"/>
        <end position="175"/>
    </location>
</feature>
<feature type="compositionally biased region" description="Basic and acidic residues" evidence="6">
    <location>
        <begin position="468"/>
        <end position="480"/>
    </location>
</feature>
<keyword evidence="8" id="KW-0378">Hydrolase</keyword>
<feature type="region of interest" description="Disordered" evidence="6">
    <location>
        <begin position="466"/>
        <end position="511"/>
    </location>
</feature>
<evidence type="ECO:0000259" key="7">
    <source>
        <dbReference type="Pfam" id="PF01420"/>
    </source>
</evidence>
<comment type="caution">
    <text evidence="8">The sequence shown here is derived from an EMBL/GenBank/DDBJ whole genome shotgun (WGS) entry which is preliminary data.</text>
</comment>
<evidence type="ECO:0000256" key="1">
    <source>
        <dbReference type="ARBA" id="ARBA00010923"/>
    </source>
</evidence>
<dbReference type="SUPFAM" id="SSF116734">
    <property type="entry name" value="DNA methylase specificity domain"/>
    <property type="match status" value="2"/>
</dbReference>
<keyword evidence="2" id="KW-0680">Restriction system</keyword>
<dbReference type="PANTHER" id="PTHR43140">
    <property type="entry name" value="TYPE-1 RESTRICTION ENZYME ECOKI SPECIFICITY PROTEIN"/>
    <property type="match status" value="1"/>
</dbReference>
<dbReference type="Gene3D" id="3.90.220.20">
    <property type="entry name" value="DNA methylase specificity domains"/>
    <property type="match status" value="2"/>
</dbReference>
<accession>A0ABV2ZCJ8</accession>
<name>A0ABV2ZCJ8_9ACTN</name>
<sequence length="511" mass="57019">MVSVGGERVLPAGWAWAELGDVVEVLDRQRIPVSAKERSRRPGNVPYYGASGQVGWIDEALFDEDLVLLGEDGVQFFDRFKAKAYRISGKSWVNNHAHVLRVQAPVADWRYICHYLNSFNYEGYANGTTRLKLTKSAMVSIPIALPPLEEQYRIVEALEEQLSRLDQAKASVSMAQIRADSLTDVLVERAVRGSVGELERHGLGASLDEIRAATRGKAGKRWKPTSPVRLPEMEVPEQWTLVSLGDLSWDHGYGTSMKCEYGGAGAAVLRIPNVQRGFIDIGDIKHALDADADLAEFYVQTGDILFVRTNGSPALIGRAGVVERDMEVAFASYLIRFRINTEFVDPWWVQLVTRSRTWRRHIERIAASSAGQYNLNAKRLAELPIPLPALSVQREVLDRLNSELSWIGRLQSVTENVFRRSERLRARILDEAFYGRLSRQDPADESATALLARFAEIRAAQPKLVRSRRGDSRVTADRAARTPTPRAAEPEAPAPEPTPAPALAVQQEFDL</sequence>
<dbReference type="EC" id="3.1.21.-" evidence="8"/>
<reference evidence="8 9" key="1">
    <citation type="submission" date="2024-06" db="EMBL/GenBank/DDBJ databases">
        <title>The Natural Products Discovery Center: Release of the First 8490 Sequenced Strains for Exploring Actinobacteria Biosynthetic Diversity.</title>
        <authorList>
            <person name="Kalkreuter E."/>
            <person name="Kautsar S.A."/>
            <person name="Yang D."/>
            <person name="Bader C.D."/>
            <person name="Teijaro C.N."/>
            <person name="Fluegel L."/>
            <person name="Davis C.M."/>
            <person name="Simpson J.R."/>
            <person name="Lauterbach L."/>
            <person name="Steele A.D."/>
            <person name="Gui C."/>
            <person name="Meng S."/>
            <person name="Li G."/>
            <person name="Viehrig K."/>
            <person name="Ye F."/>
            <person name="Su P."/>
            <person name="Kiefer A.F."/>
            <person name="Nichols A."/>
            <person name="Cepeda A.J."/>
            <person name="Yan W."/>
            <person name="Fan B."/>
            <person name="Jiang Y."/>
            <person name="Adhikari A."/>
            <person name="Zheng C.-J."/>
            <person name="Schuster L."/>
            <person name="Cowan T.M."/>
            <person name="Smanski M.J."/>
            <person name="Chevrette M.G."/>
            <person name="De Carvalho L.P.S."/>
            <person name="Shen B."/>
        </authorList>
    </citation>
    <scope>NUCLEOTIDE SEQUENCE [LARGE SCALE GENOMIC DNA]</scope>
    <source>
        <strain evidence="8 9">NPDC033843</strain>
    </source>
</reference>
<comment type="similarity">
    <text evidence="1">Belongs to the type-I restriction system S methylase family.</text>
</comment>
<evidence type="ECO:0000256" key="5">
    <source>
        <dbReference type="SAM" id="Coils"/>
    </source>
</evidence>
<dbReference type="InterPro" id="IPR051212">
    <property type="entry name" value="Type-I_RE_S_subunit"/>
</dbReference>
<organism evidence="8 9">
    <name type="scientific">Streptomyces sp. 900129855</name>
    <dbReference type="NCBI Taxonomy" id="3155129"/>
    <lineage>
        <taxon>Bacteria</taxon>
        <taxon>Bacillati</taxon>
        <taxon>Actinomycetota</taxon>
        <taxon>Actinomycetes</taxon>
        <taxon>Kitasatosporales</taxon>
        <taxon>Streptomycetaceae</taxon>
        <taxon>Streptomyces</taxon>
    </lineage>
</organism>
<dbReference type="PANTHER" id="PTHR43140:SF1">
    <property type="entry name" value="TYPE I RESTRICTION ENZYME ECOKI SPECIFICITY SUBUNIT"/>
    <property type="match status" value="1"/>
</dbReference>
<evidence type="ECO:0000313" key="8">
    <source>
        <dbReference type="EMBL" id="MEU3780249.1"/>
    </source>
</evidence>
<gene>
    <name evidence="8" type="ORF">AB0E89_06590</name>
</gene>
<feature type="compositionally biased region" description="Low complexity" evidence="6">
    <location>
        <begin position="481"/>
        <end position="491"/>
    </location>
</feature>
<feature type="domain" description="Type I restriction modification DNA specificity" evidence="7">
    <location>
        <begin position="12"/>
        <end position="160"/>
    </location>
</feature>
<dbReference type="GO" id="GO:0004519">
    <property type="term" value="F:endonuclease activity"/>
    <property type="evidence" value="ECO:0007669"/>
    <property type="project" value="UniProtKB-KW"/>
</dbReference>
<dbReference type="EMBL" id="JBEZVE010000003">
    <property type="protein sequence ID" value="MEU3780249.1"/>
    <property type="molecule type" value="Genomic_DNA"/>
</dbReference>
<dbReference type="Proteomes" id="UP001550739">
    <property type="component" value="Unassembled WGS sequence"/>
</dbReference>
<dbReference type="RefSeq" id="WP_361701352.1">
    <property type="nucleotide sequence ID" value="NZ_JBEZVE010000003.1"/>
</dbReference>
<dbReference type="CDD" id="cd17517">
    <property type="entry name" value="RMtype1_S_EcoKI_StySPI-TRD2-CR2_like"/>
    <property type="match status" value="1"/>
</dbReference>
<keyword evidence="9" id="KW-1185">Reference proteome</keyword>
<evidence type="ECO:0000313" key="9">
    <source>
        <dbReference type="Proteomes" id="UP001550739"/>
    </source>
</evidence>
<protein>
    <submittedName>
        <fullName evidence="8">Restriction endonuclease subunit S</fullName>
        <ecNumber evidence="8">3.1.21.-</ecNumber>
    </submittedName>
</protein>
<dbReference type="CDD" id="cd17262">
    <property type="entry name" value="RMtype1_S_Aco12261I-TRD2-CR2"/>
    <property type="match status" value="1"/>
</dbReference>
<evidence type="ECO:0000256" key="2">
    <source>
        <dbReference type="ARBA" id="ARBA00022747"/>
    </source>
</evidence>
<dbReference type="GO" id="GO:0016787">
    <property type="term" value="F:hydrolase activity"/>
    <property type="evidence" value="ECO:0007669"/>
    <property type="project" value="UniProtKB-KW"/>
</dbReference>
<keyword evidence="8" id="KW-0540">Nuclease</keyword>
<evidence type="ECO:0000256" key="6">
    <source>
        <dbReference type="SAM" id="MobiDB-lite"/>
    </source>
</evidence>
<dbReference type="InterPro" id="IPR044946">
    <property type="entry name" value="Restrct_endonuc_typeI_TRD_sf"/>
</dbReference>
<dbReference type="Pfam" id="PF01420">
    <property type="entry name" value="Methylase_S"/>
    <property type="match status" value="1"/>
</dbReference>